<dbReference type="SUPFAM" id="SSF46785">
    <property type="entry name" value="Winged helix' DNA-binding domain"/>
    <property type="match status" value="1"/>
</dbReference>
<evidence type="ECO:0000259" key="2">
    <source>
        <dbReference type="Pfam" id="PF01051"/>
    </source>
</evidence>
<proteinExistence type="inferred from homology"/>
<dbReference type="Gene3D" id="1.10.10.10">
    <property type="entry name" value="Winged helix-like DNA-binding domain superfamily/Winged helix DNA-binding domain"/>
    <property type="match status" value="1"/>
</dbReference>
<comment type="similarity">
    <text evidence="1">Belongs to the initiator RepB protein family.</text>
</comment>
<name>A0A9X2AI76_9FLAO</name>
<feature type="domain" description="Initiator Rep protein WH1" evidence="2">
    <location>
        <begin position="5"/>
        <end position="154"/>
    </location>
</feature>
<protein>
    <submittedName>
        <fullName evidence="3">Replication initiation protein</fullName>
    </submittedName>
</protein>
<reference evidence="3" key="1">
    <citation type="submission" date="2022-02" db="EMBL/GenBank/DDBJ databases">
        <title>Polaribacter sp. MSW13, isolated from seawater.</title>
        <authorList>
            <person name="Kristyanto S."/>
            <person name="Jung J."/>
            <person name="Jeon C.O."/>
        </authorList>
    </citation>
    <scope>NUCLEOTIDE SEQUENCE</scope>
    <source>
        <strain evidence="3">MSW13</strain>
    </source>
</reference>
<dbReference type="Proteomes" id="UP001139369">
    <property type="component" value="Unassembled WGS sequence"/>
</dbReference>
<dbReference type="InterPro" id="IPR036390">
    <property type="entry name" value="WH_DNA-bd_sf"/>
</dbReference>
<evidence type="ECO:0000313" key="3">
    <source>
        <dbReference type="EMBL" id="MCI2228296.1"/>
    </source>
</evidence>
<keyword evidence="4" id="KW-1185">Reference proteome</keyword>
<dbReference type="InterPro" id="IPR036388">
    <property type="entry name" value="WH-like_DNA-bd_sf"/>
</dbReference>
<gene>
    <name evidence="3" type="ORF">MC378_03885</name>
</gene>
<dbReference type="EMBL" id="JAKQYM010000002">
    <property type="protein sequence ID" value="MCI2228296.1"/>
    <property type="molecule type" value="Genomic_DNA"/>
</dbReference>
<dbReference type="RefSeq" id="WP_242177411.1">
    <property type="nucleotide sequence ID" value="NZ_JAKQYM010000002.1"/>
</dbReference>
<accession>A0A9X2AI76</accession>
<sequence>MKTIINHPNHIIYASFNKELTSLDENIIFHILNQIKHINHFEEFKEYKSEKIQLKFKYLNINRNYKSIESTLKKLSNTSIDYSKNIPKHEKIERTITNFISGYRKTENKREVIIEIPGFTVEFLTYLKGGYSKLDFKHFISLKSIYSKRIYKLLIQFSDKGGFNISESKFRKIIGIENKYLRTSDLRKKINLVNKELKNKCEVEFNYKINKQKTNCYLSFKIINTNNSVALERNYQNKIRGNRDMFIFNFLKVFLSSNDSNQPQLITEQIIDSGNSEQFYNRVKRLKNELSTNNSKKTKNDVTNLLISTILPEYKVKINKSS</sequence>
<comment type="caution">
    <text evidence="3">The sequence shown here is derived from an EMBL/GenBank/DDBJ whole genome shotgun (WGS) entry which is preliminary data.</text>
</comment>
<evidence type="ECO:0000313" key="4">
    <source>
        <dbReference type="Proteomes" id="UP001139369"/>
    </source>
</evidence>
<evidence type="ECO:0000256" key="1">
    <source>
        <dbReference type="ARBA" id="ARBA00038283"/>
    </source>
</evidence>
<organism evidence="3 4">
    <name type="scientific">Polaribacter marinus</name>
    <dbReference type="NCBI Taxonomy" id="2916838"/>
    <lineage>
        <taxon>Bacteria</taxon>
        <taxon>Pseudomonadati</taxon>
        <taxon>Bacteroidota</taxon>
        <taxon>Flavobacteriia</taxon>
        <taxon>Flavobacteriales</taxon>
        <taxon>Flavobacteriaceae</taxon>
    </lineage>
</organism>
<dbReference type="AlphaFoldDB" id="A0A9X2AI76"/>
<dbReference type="Pfam" id="PF01051">
    <property type="entry name" value="Rep3_N"/>
    <property type="match status" value="1"/>
</dbReference>
<dbReference type="GO" id="GO:0006270">
    <property type="term" value="P:DNA replication initiation"/>
    <property type="evidence" value="ECO:0007669"/>
    <property type="project" value="InterPro"/>
</dbReference>
<dbReference type="GO" id="GO:0003887">
    <property type="term" value="F:DNA-directed DNA polymerase activity"/>
    <property type="evidence" value="ECO:0007669"/>
    <property type="project" value="InterPro"/>
</dbReference>
<dbReference type="InterPro" id="IPR000525">
    <property type="entry name" value="Initiator_Rep_WH1"/>
</dbReference>